<sequence length="343" mass="35356">MRYHRAAAVAASLSVLALAGCSAAASDAPSEAPAGTAADGGAGHDAFPVTIEHAFGETTITSEPQRVVTWGWASADAALALGVVPVAIPFQGYGGDEDGVLPWIAEELEALGADTPTVLPDSAEAPIDAIAAAEPDLILAQYSGLTADEYELLSAIAPVVAYPDQPWATPWRDVVTITGEALGRADRAAEVLDEIDAAVAEAAAAHPELEGVSVAQVWDTGDTFYVYTPADPRVEFTQDLGLVTAPSVTDLDTGESTFYYTLSHERLDELTSDVLVAYADTEAGLDAFLASPAASTMPQVQRGAVAGVVGQAFIASVSPPTALSLTWGLEDYVQLLAETVAGL</sequence>
<evidence type="ECO:0000256" key="3">
    <source>
        <dbReference type="ARBA" id="ARBA00022448"/>
    </source>
</evidence>
<accession>A0A511YVL8</accession>
<evidence type="ECO:0000313" key="8">
    <source>
        <dbReference type="Proteomes" id="UP000321484"/>
    </source>
</evidence>
<reference evidence="7 8" key="1">
    <citation type="submission" date="2019-07" db="EMBL/GenBank/DDBJ databases">
        <title>Whole genome shotgun sequence of Actinotalea fermentans NBRC 105374.</title>
        <authorList>
            <person name="Hosoyama A."/>
            <person name="Uohara A."/>
            <person name="Ohji S."/>
            <person name="Ichikawa N."/>
        </authorList>
    </citation>
    <scope>NUCLEOTIDE SEQUENCE [LARGE SCALE GENOMIC DNA]</scope>
    <source>
        <strain evidence="7 8">NBRC 105374</strain>
    </source>
</reference>
<dbReference type="PANTHER" id="PTHR30532:SF24">
    <property type="entry name" value="FERRIC ENTEROBACTIN-BINDING PERIPLASMIC PROTEIN FEPB"/>
    <property type="match status" value="1"/>
</dbReference>
<comment type="similarity">
    <text evidence="2">Belongs to the bacterial solute-binding protein 8 family.</text>
</comment>
<dbReference type="EMBL" id="BJYK01000001">
    <property type="protein sequence ID" value="GEN79196.1"/>
    <property type="molecule type" value="Genomic_DNA"/>
</dbReference>
<dbReference type="PROSITE" id="PS50983">
    <property type="entry name" value="FE_B12_PBP"/>
    <property type="match status" value="1"/>
</dbReference>
<evidence type="ECO:0000259" key="6">
    <source>
        <dbReference type="PROSITE" id="PS50983"/>
    </source>
</evidence>
<evidence type="ECO:0000256" key="5">
    <source>
        <dbReference type="SAM" id="SignalP"/>
    </source>
</evidence>
<keyword evidence="3" id="KW-0813">Transport</keyword>
<dbReference type="CDD" id="cd01146">
    <property type="entry name" value="FhuD"/>
    <property type="match status" value="1"/>
</dbReference>
<dbReference type="PROSITE" id="PS51257">
    <property type="entry name" value="PROKAR_LIPOPROTEIN"/>
    <property type="match status" value="1"/>
</dbReference>
<dbReference type="AlphaFoldDB" id="A0A511YVL8"/>
<dbReference type="PANTHER" id="PTHR30532">
    <property type="entry name" value="IRON III DICITRATE-BINDING PERIPLASMIC PROTEIN"/>
    <property type="match status" value="1"/>
</dbReference>
<comment type="subcellular location">
    <subcellularLocation>
        <location evidence="1">Cell envelope</location>
    </subcellularLocation>
</comment>
<dbReference type="GO" id="GO:0030288">
    <property type="term" value="C:outer membrane-bounded periplasmic space"/>
    <property type="evidence" value="ECO:0007669"/>
    <property type="project" value="TreeGrafter"/>
</dbReference>
<keyword evidence="4 5" id="KW-0732">Signal</keyword>
<dbReference type="RefSeq" id="WP_034246545.1">
    <property type="nucleotide sequence ID" value="NZ_BJYK01000001.1"/>
</dbReference>
<feature type="domain" description="Fe/B12 periplasmic-binding" evidence="6">
    <location>
        <begin position="66"/>
        <end position="340"/>
    </location>
</feature>
<evidence type="ECO:0000256" key="1">
    <source>
        <dbReference type="ARBA" id="ARBA00004196"/>
    </source>
</evidence>
<dbReference type="SUPFAM" id="SSF53807">
    <property type="entry name" value="Helical backbone' metal receptor"/>
    <property type="match status" value="1"/>
</dbReference>
<gene>
    <name evidence="7" type="ORF">AFE02nite_09300</name>
</gene>
<dbReference type="Pfam" id="PF01497">
    <property type="entry name" value="Peripla_BP_2"/>
    <property type="match status" value="1"/>
</dbReference>
<evidence type="ECO:0000256" key="4">
    <source>
        <dbReference type="ARBA" id="ARBA00022729"/>
    </source>
</evidence>
<dbReference type="InterPro" id="IPR051313">
    <property type="entry name" value="Bact_iron-sidero_bind"/>
</dbReference>
<dbReference type="GO" id="GO:1901678">
    <property type="term" value="P:iron coordination entity transport"/>
    <property type="evidence" value="ECO:0007669"/>
    <property type="project" value="UniProtKB-ARBA"/>
</dbReference>
<dbReference type="Gene3D" id="3.40.50.1980">
    <property type="entry name" value="Nitrogenase molybdenum iron protein domain"/>
    <property type="match status" value="2"/>
</dbReference>
<dbReference type="InterPro" id="IPR002491">
    <property type="entry name" value="ABC_transptr_periplasmic_BD"/>
</dbReference>
<protein>
    <submittedName>
        <fullName evidence="7">Periplasmic binding protein</fullName>
    </submittedName>
</protein>
<feature type="signal peptide" evidence="5">
    <location>
        <begin position="1"/>
        <end position="19"/>
    </location>
</feature>
<feature type="chain" id="PRO_5039047593" evidence="5">
    <location>
        <begin position="20"/>
        <end position="343"/>
    </location>
</feature>
<comment type="caution">
    <text evidence="7">The sequence shown here is derived from an EMBL/GenBank/DDBJ whole genome shotgun (WGS) entry which is preliminary data.</text>
</comment>
<name>A0A511YVL8_9CELL</name>
<dbReference type="Proteomes" id="UP000321484">
    <property type="component" value="Unassembled WGS sequence"/>
</dbReference>
<dbReference type="OrthoDB" id="1846031at2"/>
<keyword evidence="8" id="KW-1185">Reference proteome</keyword>
<evidence type="ECO:0000313" key="7">
    <source>
        <dbReference type="EMBL" id="GEN79196.1"/>
    </source>
</evidence>
<evidence type="ECO:0000256" key="2">
    <source>
        <dbReference type="ARBA" id="ARBA00008814"/>
    </source>
</evidence>
<organism evidence="7 8">
    <name type="scientific">Actinotalea fermentans</name>
    <dbReference type="NCBI Taxonomy" id="43671"/>
    <lineage>
        <taxon>Bacteria</taxon>
        <taxon>Bacillati</taxon>
        <taxon>Actinomycetota</taxon>
        <taxon>Actinomycetes</taxon>
        <taxon>Micrococcales</taxon>
        <taxon>Cellulomonadaceae</taxon>
        <taxon>Actinotalea</taxon>
    </lineage>
</organism>
<proteinExistence type="inferred from homology"/>